<evidence type="ECO:0000313" key="3">
    <source>
        <dbReference type="Proteomes" id="UP000185612"/>
    </source>
</evidence>
<dbReference type="NCBIfam" id="TIGR02046">
    <property type="entry name" value="sdhC_b558_fam"/>
    <property type="match status" value="1"/>
</dbReference>
<feature type="transmembrane region" description="Helical" evidence="1">
    <location>
        <begin position="42"/>
        <end position="69"/>
    </location>
</feature>
<dbReference type="EMBL" id="MQVS01000001">
    <property type="protein sequence ID" value="OKL52882.1"/>
    <property type="molecule type" value="Genomic_DNA"/>
</dbReference>
<dbReference type="STRING" id="52770.BSZ40_01285"/>
<comment type="caution">
    <text evidence="2">The sequence shown here is derived from an EMBL/GenBank/DDBJ whole genome shotgun (WGS) entry which is preliminary data.</text>
</comment>
<evidence type="ECO:0000313" key="2">
    <source>
        <dbReference type="EMBL" id="OKL52882.1"/>
    </source>
</evidence>
<evidence type="ECO:0008006" key="4">
    <source>
        <dbReference type="Google" id="ProtNLM"/>
    </source>
</evidence>
<evidence type="ECO:0000256" key="1">
    <source>
        <dbReference type="SAM" id="Phobius"/>
    </source>
</evidence>
<dbReference type="Gene3D" id="1.20.1300.10">
    <property type="entry name" value="Fumarate reductase/succinate dehydrogenase, transmembrane subunit"/>
    <property type="match status" value="1"/>
</dbReference>
<dbReference type="GO" id="GO:0016020">
    <property type="term" value="C:membrane"/>
    <property type="evidence" value="ECO:0007669"/>
    <property type="project" value="InterPro"/>
</dbReference>
<dbReference type="InParanoid" id="A0A1Q5PZJ7"/>
<organism evidence="2 3">
    <name type="scientific">Buchananella hordeovulneris</name>
    <dbReference type="NCBI Taxonomy" id="52770"/>
    <lineage>
        <taxon>Bacteria</taxon>
        <taxon>Bacillati</taxon>
        <taxon>Actinomycetota</taxon>
        <taxon>Actinomycetes</taxon>
        <taxon>Actinomycetales</taxon>
        <taxon>Actinomycetaceae</taxon>
        <taxon>Buchananella</taxon>
    </lineage>
</organism>
<reference evidence="3" key="1">
    <citation type="submission" date="2016-12" db="EMBL/GenBank/DDBJ databases">
        <authorList>
            <person name="Meng X."/>
        </authorList>
    </citation>
    <scope>NUCLEOTIDE SEQUENCE [LARGE SCALE GENOMIC DNA]</scope>
    <source>
        <strain evidence="3">DSM 20732</strain>
    </source>
</reference>
<dbReference type="InterPro" id="IPR011138">
    <property type="entry name" value="Cytochrome_b-558"/>
</dbReference>
<name>A0A1Q5PZJ7_9ACTO</name>
<sequence>MAVTGFLFLFFLVFHCYGNIKMFLGEEAFDGYAHWLRDPLPHFIPAGWFLNAFRGVMLLALIVHVYAAVKLWAWNKKARGRDKYVVKKAIAASPASRYAHWTMRWGGVVIFLFLIAHILQFTTLHLQWGGDYLAEGVGPYNRMVLAFNVWWVWLVYLIAIAAVTLHVWHGVWSAMQSMGWVRASTLVGTRLVSSLAAAAIFIGFMAPPTAILLGFIK</sequence>
<dbReference type="AlphaFoldDB" id="A0A1Q5PZJ7"/>
<proteinExistence type="predicted"/>
<keyword evidence="1" id="KW-0472">Membrane</keyword>
<protein>
    <recommendedName>
        <fullName evidence="4">Succinate dehydrogenase</fullName>
    </recommendedName>
</protein>
<dbReference type="CDD" id="cd03498">
    <property type="entry name" value="SQR_TypeB_2_TM"/>
    <property type="match status" value="1"/>
</dbReference>
<feature type="transmembrane region" description="Helical" evidence="1">
    <location>
        <begin position="105"/>
        <end position="128"/>
    </location>
</feature>
<gene>
    <name evidence="2" type="ORF">BSZ40_01285</name>
</gene>
<feature type="transmembrane region" description="Helical" evidence="1">
    <location>
        <begin position="191"/>
        <end position="216"/>
    </location>
</feature>
<keyword evidence="1" id="KW-0812">Transmembrane</keyword>
<keyword evidence="3" id="KW-1185">Reference proteome</keyword>
<feature type="transmembrane region" description="Helical" evidence="1">
    <location>
        <begin position="148"/>
        <end position="171"/>
    </location>
</feature>
<dbReference type="InterPro" id="IPR034804">
    <property type="entry name" value="SQR/QFR_C/D"/>
</dbReference>
<keyword evidence="1" id="KW-1133">Transmembrane helix</keyword>
<dbReference type="Proteomes" id="UP000185612">
    <property type="component" value="Unassembled WGS sequence"/>
</dbReference>
<dbReference type="SUPFAM" id="SSF81343">
    <property type="entry name" value="Fumarate reductase respiratory complex transmembrane subunits"/>
    <property type="match status" value="1"/>
</dbReference>
<accession>A0A1Q5PZJ7</accession>